<reference evidence="3" key="1">
    <citation type="journal article" date="2014" name="Int. J. Syst. Evol. Microbiol.">
        <title>Complete genome sequence of Corynebacterium casei LMG S-19264T (=DSM 44701T), isolated from a smear-ripened cheese.</title>
        <authorList>
            <consortium name="US DOE Joint Genome Institute (JGI-PGF)"/>
            <person name="Walter F."/>
            <person name="Albersmeier A."/>
            <person name="Kalinowski J."/>
            <person name="Ruckert C."/>
        </authorList>
    </citation>
    <scope>NUCLEOTIDE SEQUENCE</scope>
    <source>
        <strain evidence="3">KCTC 12113</strain>
    </source>
</reference>
<feature type="domain" description="Aminotransferase class V" evidence="2">
    <location>
        <begin position="45"/>
        <end position="351"/>
    </location>
</feature>
<dbReference type="AlphaFoldDB" id="A0A918IZH4"/>
<dbReference type="Proteomes" id="UP000634668">
    <property type="component" value="Unassembled WGS sequence"/>
</dbReference>
<keyword evidence="1" id="KW-0663">Pyridoxal phosphate</keyword>
<evidence type="ECO:0000313" key="3">
    <source>
        <dbReference type="EMBL" id="GGW40052.1"/>
    </source>
</evidence>
<dbReference type="InterPro" id="IPR000192">
    <property type="entry name" value="Aminotrans_V_dom"/>
</dbReference>
<protein>
    <submittedName>
        <fullName evidence="3">Cysteine desulfurase</fullName>
    </submittedName>
</protein>
<proteinExistence type="predicted"/>
<dbReference type="InterPro" id="IPR015421">
    <property type="entry name" value="PyrdxlP-dep_Trfase_major"/>
</dbReference>
<dbReference type="EMBL" id="BMWP01000018">
    <property type="protein sequence ID" value="GGW40052.1"/>
    <property type="molecule type" value="Genomic_DNA"/>
</dbReference>
<reference evidence="3" key="2">
    <citation type="submission" date="2020-09" db="EMBL/GenBank/DDBJ databases">
        <authorList>
            <person name="Sun Q."/>
            <person name="Kim S."/>
        </authorList>
    </citation>
    <scope>NUCLEOTIDE SEQUENCE</scope>
    <source>
        <strain evidence="3">KCTC 12113</strain>
    </source>
</reference>
<dbReference type="Gene3D" id="3.90.1150.10">
    <property type="entry name" value="Aspartate Aminotransferase, domain 1"/>
    <property type="match status" value="1"/>
</dbReference>
<keyword evidence="4" id="KW-1185">Reference proteome</keyword>
<dbReference type="InterPro" id="IPR015424">
    <property type="entry name" value="PyrdxlP-dep_Trfase"/>
</dbReference>
<gene>
    <name evidence="3" type="ORF">GCM10007383_25990</name>
</gene>
<dbReference type="RefSeq" id="WP_026813747.1">
    <property type="nucleotide sequence ID" value="NZ_BMWP01000018.1"/>
</dbReference>
<sequence length="358" mass="40083">MKNIIKQFPVLSQYIYADTATAGLLYEGLLDWRQEHDLDVLIGGRKLGSKQGKIISETRITVSEFFSCKKENVALVPNFSIGINLLLEGIGDKENVLLLEGDYPSVNWPFESRNLKINFVDLSEDIENQIFEKIKSEKITILALSLVQWLNGIKIDIEFLKSLKKEFPDLIIIADGTQFCGTENFNFDRSGIDVLGASGYKWMLGGHGNGFMLFSDEVVHRFKCAAIGFNAAKGDLGGRDGISFSNRFEPGHLDSLSFGSLNYSLKFLTSIGMEVIEEQIKKLSVMALTEFGNLGLLEPCVIKRKDHSTIFNIAVGEKGYTKLMQNKVLLAQRGSGIRLSFHFYNTENEIDSIIKILK</sequence>
<evidence type="ECO:0000313" key="4">
    <source>
        <dbReference type="Proteomes" id="UP000634668"/>
    </source>
</evidence>
<dbReference type="Pfam" id="PF00266">
    <property type="entry name" value="Aminotran_5"/>
    <property type="match status" value="1"/>
</dbReference>
<dbReference type="PANTHER" id="PTHR43586:SF15">
    <property type="entry name" value="BLR3095 PROTEIN"/>
    <property type="match status" value="1"/>
</dbReference>
<dbReference type="SUPFAM" id="SSF53383">
    <property type="entry name" value="PLP-dependent transferases"/>
    <property type="match status" value="1"/>
</dbReference>
<comment type="caution">
    <text evidence="3">The sequence shown here is derived from an EMBL/GenBank/DDBJ whole genome shotgun (WGS) entry which is preliminary data.</text>
</comment>
<evidence type="ECO:0000259" key="2">
    <source>
        <dbReference type="Pfam" id="PF00266"/>
    </source>
</evidence>
<evidence type="ECO:0000256" key="1">
    <source>
        <dbReference type="ARBA" id="ARBA00022898"/>
    </source>
</evidence>
<dbReference type="Gene3D" id="3.40.640.10">
    <property type="entry name" value="Type I PLP-dependent aspartate aminotransferase-like (Major domain)"/>
    <property type="match status" value="1"/>
</dbReference>
<dbReference type="InterPro" id="IPR015422">
    <property type="entry name" value="PyrdxlP-dep_Trfase_small"/>
</dbReference>
<accession>A0A918IZH4</accession>
<organism evidence="3 4">
    <name type="scientific">Arenibacter certesii</name>
    <dbReference type="NCBI Taxonomy" id="228955"/>
    <lineage>
        <taxon>Bacteria</taxon>
        <taxon>Pseudomonadati</taxon>
        <taxon>Bacteroidota</taxon>
        <taxon>Flavobacteriia</taxon>
        <taxon>Flavobacteriales</taxon>
        <taxon>Flavobacteriaceae</taxon>
        <taxon>Arenibacter</taxon>
    </lineage>
</organism>
<name>A0A918IZH4_9FLAO</name>
<dbReference type="PANTHER" id="PTHR43586">
    <property type="entry name" value="CYSTEINE DESULFURASE"/>
    <property type="match status" value="1"/>
</dbReference>